<dbReference type="GO" id="GO:0004129">
    <property type="term" value="F:cytochrome-c oxidase activity"/>
    <property type="evidence" value="ECO:0007669"/>
    <property type="project" value="InterPro"/>
</dbReference>
<keyword evidence="1" id="KW-0812">Transmembrane</keyword>
<dbReference type="Pfam" id="PF04238">
    <property type="entry name" value="DUF420"/>
    <property type="match status" value="1"/>
</dbReference>
<dbReference type="PANTHER" id="PTHR37692">
    <property type="entry name" value="HYPOTHETICAL MEMBRANE SPANNING PROTEIN"/>
    <property type="match status" value="1"/>
</dbReference>
<protein>
    <recommendedName>
        <fullName evidence="4">DUF420 domain-containing protein</fullName>
    </recommendedName>
</protein>
<evidence type="ECO:0000313" key="3">
    <source>
        <dbReference type="Proteomes" id="UP000265715"/>
    </source>
</evidence>
<reference evidence="2 3" key="1">
    <citation type="submission" date="2018-08" db="EMBL/GenBank/DDBJ databases">
        <title>Meiothermus terrae DSM 26712 genome sequencing project.</title>
        <authorList>
            <person name="Da Costa M.S."/>
            <person name="Albuquerque L."/>
            <person name="Raposo P."/>
            <person name="Froufe H.J.C."/>
            <person name="Barroso C.S."/>
            <person name="Egas C."/>
        </authorList>
    </citation>
    <scope>NUCLEOTIDE SEQUENCE [LARGE SCALE GENOMIC DNA]</scope>
    <source>
        <strain evidence="2 3">DSM 26712</strain>
    </source>
</reference>
<feature type="transmembrane region" description="Helical" evidence="1">
    <location>
        <begin position="6"/>
        <end position="26"/>
    </location>
</feature>
<dbReference type="PANTHER" id="PTHR37692:SF1">
    <property type="entry name" value="DUF420 DOMAIN-CONTAINING PROTEIN"/>
    <property type="match status" value="1"/>
</dbReference>
<keyword evidence="1" id="KW-1133">Transmembrane helix</keyword>
<proteinExistence type="predicted"/>
<dbReference type="Proteomes" id="UP000265715">
    <property type="component" value="Unassembled WGS sequence"/>
</dbReference>
<dbReference type="OrthoDB" id="2375575at2"/>
<dbReference type="InterPro" id="IPR013833">
    <property type="entry name" value="Cyt_c_oxidase_su3_a-hlx"/>
</dbReference>
<name>A0A399ENA0_9DEIN</name>
<evidence type="ECO:0008006" key="4">
    <source>
        <dbReference type="Google" id="ProtNLM"/>
    </source>
</evidence>
<organism evidence="2 3">
    <name type="scientific">Calidithermus terrae</name>
    <dbReference type="NCBI Taxonomy" id="1408545"/>
    <lineage>
        <taxon>Bacteria</taxon>
        <taxon>Thermotogati</taxon>
        <taxon>Deinococcota</taxon>
        <taxon>Deinococci</taxon>
        <taxon>Thermales</taxon>
        <taxon>Thermaceae</taxon>
        <taxon>Calidithermus</taxon>
    </lineage>
</organism>
<evidence type="ECO:0000256" key="1">
    <source>
        <dbReference type="SAM" id="Phobius"/>
    </source>
</evidence>
<dbReference type="Gene3D" id="1.20.120.80">
    <property type="entry name" value="Cytochrome c oxidase, subunit III, four-helix bundle"/>
    <property type="match status" value="1"/>
</dbReference>
<keyword evidence="3" id="KW-1185">Reference proteome</keyword>
<keyword evidence="1" id="KW-0472">Membrane</keyword>
<gene>
    <name evidence="2" type="ORF">Mterra_01706</name>
</gene>
<evidence type="ECO:0000313" key="2">
    <source>
        <dbReference type="EMBL" id="RIH85468.1"/>
    </source>
</evidence>
<feature type="transmembrane region" description="Helical" evidence="1">
    <location>
        <begin position="75"/>
        <end position="98"/>
    </location>
</feature>
<comment type="caution">
    <text evidence="2">The sequence shown here is derived from an EMBL/GenBank/DDBJ whole genome shotgun (WGS) entry which is preliminary data.</text>
</comment>
<feature type="transmembrane region" description="Helical" evidence="1">
    <location>
        <begin position="110"/>
        <end position="129"/>
    </location>
</feature>
<dbReference type="EMBL" id="QXDL01000058">
    <property type="protein sequence ID" value="RIH85468.1"/>
    <property type="molecule type" value="Genomic_DNA"/>
</dbReference>
<dbReference type="InterPro" id="IPR007352">
    <property type="entry name" value="DUF420"/>
</dbReference>
<dbReference type="RefSeq" id="WP_119314829.1">
    <property type="nucleotide sequence ID" value="NZ_QXDL01000058.1"/>
</dbReference>
<dbReference type="AlphaFoldDB" id="A0A399ENA0"/>
<dbReference type="GO" id="GO:0016020">
    <property type="term" value="C:membrane"/>
    <property type="evidence" value="ECO:0007669"/>
    <property type="project" value="InterPro"/>
</dbReference>
<accession>A0A399ENA0</accession>
<feature type="transmembrane region" description="Helical" evidence="1">
    <location>
        <begin position="38"/>
        <end position="55"/>
    </location>
</feature>
<sequence length="145" mass="15890">MSQLLGDIAAVLIALSGVAVIVGVVLIRRGDRVRHPRAMLTATALAGLFLVFYLLKWGLYGTTRYAGPEEWRGAYYALLLSHTVLAAVNGPLVLWLLYNAFKGRFGVHKAWARWTVPVWLYVAATGWVIDQVLARYGESAGGIGF</sequence>
<dbReference type="GO" id="GO:0022904">
    <property type="term" value="P:respiratory electron transport chain"/>
    <property type="evidence" value="ECO:0007669"/>
    <property type="project" value="InterPro"/>
</dbReference>